<dbReference type="AlphaFoldDB" id="A0A0L0QV80"/>
<evidence type="ECO:0000313" key="2">
    <source>
        <dbReference type="Proteomes" id="UP000036780"/>
    </source>
</evidence>
<dbReference type="Proteomes" id="UP000036780">
    <property type="component" value="Unassembled WGS sequence"/>
</dbReference>
<dbReference type="InterPro" id="IPR053746">
    <property type="entry name" value="Viral_HT_Connector_Assembly"/>
</dbReference>
<dbReference type="OrthoDB" id="1701341at2"/>
<dbReference type="PATRIC" id="fig|1473.5.peg.3391"/>
<organism evidence="1 2">
    <name type="scientific">Virgibacillus pantothenticus</name>
    <dbReference type="NCBI Taxonomy" id="1473"/>
    <lineage>
        <taxon>Bacteria</taxon>
        <taxon>Bacillati</taxon>
        <taxon>Bacillota</taxon>
        <taxon>Bacilli</taxon>
        <taxon>Bacillales</taxon>
        <taxon>Bacillaceae</taxon>
        <taxon>Virgibacillus</taxon>
    </lineage>
</organism>
<comment type="caution">
    <text evidence="1">The sequence shown here is derived from an EMBL/GenBank/DDBJ whole genome shotgun (WGS) entry which is preliminary data.</text>
</comment>
<sequence>MVDVKANVKTVLDIKDNLQDPVLDVLINNVSSHLKALLGKDEIPSSLNFIVEEITIRRYNRIGSEGMKSESIEGHSISFYDLKEEFTPYESIIAAHKEPPEKPGRGKVLFI</sequence>
<reference evidence="2" key="1">
    <citation type="submission" date="2015-07" db="EMBL/GenBank/DDBJ databases">
        <title>Fjat-10053 dsm26.</title>
        <authorList>
            <person name="Liu B."/>
            <person name="Wang J."/>
            <person name="Zhu Y."/>
            <person name="Liu G."/>
            <person name="Chen Q."/>
            <person name="Chen Z."/>
            <person name="Lan J."/>
            <person name="Che J."/>
            <person name="Ge C."/>
            <person name="Shi H."/>
            <person name="Pan Z."/>
            <person name="Liu X."/>
        </authorList>
    </citation>
    <scope>NUCLEOTIDE SEQUENCE [LARGE SCALE GENOMIC DNA]</scope>
    <source>
        <strain evidence="2">DSM 26</strain>
    </source>
</reference>
<name>A0A0L0QV80_VIRPA</name>
<dbReference type="Pfam" id="PF05135">
    <property type="entry name" value="Phage_connect_1"/>
    <property type="match status" value="1"/>
</dbReference>
<proteinExistence type="predicted"/>
<gene>
    <name evidence="1" type="ORF">AFK71_02320</name>
</gene>
<dbReference type="GeneID" id="66869381"/>
<dbReference type="InterPro" id="IPR021146">
    <property type="entry name" value="Phage_gp6-like_head-tail"/>
</dbReference>
<keyword evidence="2" id="KW-1185">Reference proteome</keyword>
<protein>
    <recommendedName>
        <fullName evidence="3">DNA-packaging protein</fullName>
    </recommendedName>
</protein>
<evidence type="ECO:0000313" key="1">
    <source>
        <dbReference type="EMBL" id="KNE22476.1"/>
    </source>
</evidence>
<evidence type="ECO:0008006" key="3">
    <source>
        <dbReference type="Google" id="ProtNLM"/>
    </source>
</evidence>
<dbReference type="Gene3D" id="1.10.246.150">
    <property type="match status" value="1"/>
</dbReference>
<dbReference type="EMBL" id="LGTO01000002">
    <property type="protein sequence ID" value="KNE22476.1"/>
    <property type="molecule type" value="Genomic_DNA"/>
</dbReference>
<dbReference type="RefSeq" id="WP_050349950.1">
    <property type="nucleotide sequence ID" value="NZ_CP073011.1"/>
</dbReference>
<accession>A0A0L0QV80</accession>